<reference evidence="3" key="1">
    <citation type="submission" date="2020-08" db="EMBL/GenBank/DDBJ databases">
        <title>Multicomponent nature underlies the extraordinary mechanical properties of spider dragline silk.</title>
        <authorList>
            <person name="Kono N."/>
            <person name="Nakamura H."/>
            <person name="Mori M."/>
            <person name="Yoshida Y."/>
            <person name="Ohtoshi R."/>
            <person name="Malay A.D."/>
            <person name="Moran D.A.P."/>
            <person name="Tomita M."/>
            <person name="Numata K."/>
            <person name="Arakawa K."/>
        </authorList>
    </citation>
    <scope>NUCLEOTIDE SEQUENCE</scope>
</reference>
<dbReference type="PROSITE" id="PS00028">
    <property type="entry name" value="ZINC_FINGER_C2H2_1"/>
    <property type="match status" value="2"/>
</dbReference>
<accession>A0A8X6TDX3</accession>
<evidence type="ECO:0000259" key="2">
    <source>
        <dbReference type="PROSITE" id="PS00028"/>
    </source>
</evidence>
<dbReference type="OrthoDB" id="6515899at2759"/>
<comment type="caution">
    <text evidence="3">The sequence shown here is derived from an EMBL/GenBank/DDBJ whole genome shotgun (WGS) entry which is preliminary data.</text>
</comment>
<proteinExistence type="predicted"/>
<feature type="domain" description="C2H2-type" evidence="2">
    <location>
        <begin position="45"/>
        <end position="65"/>
    </location>
</feature>
<gene>
    <name evidence="3" type="ORF">NPIL_433431</name>
</gene>
<evidence type="ECO:0000313" key="4">
    <source>
        <dbReference type="Proteomes" id="UP000887013"/>
    </source>
</evidence>
<dbReference type="AlphaFoldDB" id="A0A8X6TDX3"/>
<feature type="compositionally biased region" description="Low complexity" evidence="1">
    <location>
        <begin position="656"/>
        <end position="666"/>
    </location>
</feature>
<dbReference type="Proteomes" id="UP000887013">
    <property type="component" value="Unassembled WGS sequence"/>
</dbReference>
<feature type="region of interest" description="Disordered" evidence="1">
    <location>
        <begin position="834"/>
        <end position="919"/>
    </location>
</feature>
<feature type="compositionally biased region" description="Polar residues" evidence="1">
    <location>
        <begin position="1"/>
        <end position="22"/>
    </location>
</feature>
<feature type="domain" description="C2H2-type" evidence="2">
    <location>
        <begin position="552"/>
        <end position="575"/>
    </location>
</feature>
<sequence>MSDKTPTNLSSHGSQEPKSTTPIALRTRRCETQVSFYKAAQLKQCKICPSSFSTIIKLRAHVVNHKPNTKRRKAIEAIDFILNKSGKHHPSPTCSKPKTEAAPKNLFQKLFPETCREAIVASNKFNNPIVNKIHDLKDKVLKKSSSHSSQLEIVPYEVHQCMNDLLHLVVSEKQDCNTTPALTSILQLQEDLMLSTSSSSDESITESLHASTPIHTGIISPPQHLSTLSFIESLVQAQTPSNSPLQILSTNTTSPQEICTKNPTNTTIENESPYNFALHNNVPTTTSPQEDSHNICTKNPILTTIENEIQYNSPLHNNFPTTTSPQENSLKICTKNPIHTKIENDIPYNSPLHNSFSITTSPQENNHKNSNPNSIENEISILDIILTNSQESLDVEVIRNSTSPLKISQESTSNNNPWKDNSIESFHSAAIGCCKICSKTIKLEHFLQHLYQHKPGPLRAKCLKGFRSAFPPNKLPIKKPTTSRKQMITTIEQTFREKFPDLPIFQDCNTSSNSSSDEYILLEKMDSPPTAPPPISPFKKDLYSRVVKKGLCRCQFCEKSFITEEGANRHKASIHGIPPHKTVASLFPDCAPKLCRVCCKGPAPYTSIADHYKFIHNLAINAQVQPGPIDTIHVPANNFVSTKKKHVRNFISHELSSVSSKPVKPHSQPPKDPPNNKNFIQTRVYNNLKIVARPELRGTGPAKIVSMPILKHNSNTPSPSTIPPKLIVQAEVHHGPGSLGPNRSNSSLKCTLCSFLAIKHCGLRLHYYQVHGLRKIPPSCNSKEKLVTTSSSNSKSLPPDSSIAKVSSRKSASSSTKCPNTYLDPLMIYPSSTKGIPSKSASTKISNPSTKDFGQRKESKKVSFPSCPKVPDLPPLKITQAPPKPVPALTRSSQEDFASRPASRTLPTVSSSNSSSRPGQVSFLNKSLQYSFPLCSRLDCPVKGCSASFGTKHWYHTNASIKKHLTVFHQCKPSAVKYWCSICSSNITKHPANHPCLSGNLIINSSAIDDSLWNCSLCNFTANNPTAKRNHLTAHKRNSFKLNASSLKIPPHTRFSKAKRNQRITEPLSCLKGKYHCILQGLLVCSQ</sequence>
<protein>
    <recommendedName>
        <fullName evidence="2">C2H2-type domain-containing protein</fullName>
    </recommendedName>
</protein>
<evidence type="ECO:0000313" key="3">
    <source>
        <dbReference type="EMBL" id="GFT04321.1"/>
    </source>
</evidence>
<feature type="region of interest" description="Disordered" evidence="1">
    <location>
        <begin position="779"/>
        <end position="818"/>
    </location>
</feature>
<feature type="region of interest" description="Disordered" evidence="1">
    <location>
        <begin position="355"/>
        <end position="374"/>
    </location>
</feature>
<dbReference type="SMART" id="SM00355">
    <property type="entry name" value="ZnF_C2H2"/>
    <property type="match status" value="6"/>
</dbReference>
<evidence type="ECO:0000256" key="1">
    <source>
        <dbReference type="SAM" id="MobiDB-lite"/>
    </source>
</evidence>
<organism evidence="3 4">
    <name type="scientific">Nephila pilipes</name>
    <name type="common">Giant wood spider</name>
    <name type="synonym">Nephila maculata</name>
    <dbReference type="NCBI Taxonomy" id="299642"/>
    <lineage>
        <taxon>Eukaryota</taxon>
        <taxon>Metazoa</taxon>
        <taxon>Ecdysozoa</taxon>
        <taxon>Arthropoda</taxon>
        <taxon>Chelicerata</taxon>
        <taxon>Arachnida</taxon>
        <taxon>Araneae</taxon>
        <taxon>Araneomorphae</taxon>
        <taxon>Entelegynae</taxon>
        <taxon>Araneoidea</taxon>
        <taxon>Nephilidae</taxon>
        <taxon>Nephila</taxon>
    </lineage>
</organism>
<dbReference type="EMBL" id="BMAW01102430">
    <property type="protein sequence ID" value="GFT04321.1"/>
    <property type="molecule type" value="Genomic_DNA"/>
</dbReference>
<keyword evidence="4" id="KW-1185">Reference proteome</keyword>
<dbReference type="InterPro" id="IPR013087">
    <property type="entry name" value="Znf_C2H2_type"/>
</dbReference>
<feature type="compositionally biased region" description="Polar residues" evidence="1">
    <location>
        <begin position="355"/>
        <end position="364"/>
    </location>
</feature>
<feature type="region of interest" description="Disordered" evidence="1">
    <location>
        <begin position="655"/>
        <end position="678"/>
    </location>
</feature>
<feature type="region of interest" description="Disordered" evidence="1">
    <location>
        <begin position="1"/>
        <end position="25"/>
    </location>
</feature>
<feature type="compositionally biased region" description="Polar residues" evidence="1">
    <location>
        <begin position="834"/>
        <end position="852"/>
    </location>
</feature>
<feature type="compositionally biased region" description="Low complexity" evidence="1">
    <location>
        <begin position="790"/>
        <end position="815"/>
    </location>
</feature>
<name>A0A8X6TDX3_NEPPI</name>